<gene>
    <name evidence="2" type="ORF">ISU07_12150</name>
</gene>
<dbReference type="Gene3D" id="3.40.50.150">
    <property type="entry name" value="Vaccinia Virus protein VP39"/>
    <property type="match status" value="1"/>
</dbReference>
<feature type="transmembrane region" description="Helical" evidence="1">
    <location>
        <begin position="144"/>
        <end position="164"/>
    </location>
</feature>
<dbReference type="AlphaFoldDB" id="A0A930VAE6"/>
<evidence type="ECO:0000313" key="2">
    <source>
        <dbReference type="EMBL" id="MBF4763879.1"/>
    </source>
</evidence>
<keyword evidence="1" id="KW-1133">Transmembrane helix</keyword>
<dbReference type="RefSeq" id="WP_194707057.1">
    <property type="nucleotide sequence ID" value="NZ_JADKPN010000006.1"/>
</dbReference>
<evidence type="ECO:0000313" key="3">
    <source>
        <dbReference type="Proteomes" id="UP000640489"/>
    </source>
</evidence>
<keyword evidence="2" id="KW-0489">Methyltransferase</keyword>
<sequence length="231" mass="25626">MNTFDDVWPRIEPVGGWLTREQARVLHDAVVALPPGSTVVEIGSHQGRSTLALSLARPDVTVVAVDPFRAGGKFGGPETRGVFEANLRRAEVRDRVDHVGEPSGDVRRGWRRPVDLVFVDGKHDVWSTRTDLLWAQRLPAGRVLLVHDAFGSVGVTLALLLFVLPSRSLRYAGRVGSLARFERTRPTLHDRAALLAQLPWFARNVGIKVLLRLHLRPLARLAGHRDTADPY</sequence>
<dbReference type="GO" id="GO:0008168">
    <property type="term" value="F:methyltransferase activity"/>
    <property type="evidence" value="ECO:0007669"/>
    <property type="project" value="UniProtKB-KW"/>
</dbReference>
<dbReference type="GO" id="GO:0032259">
    <property type="term" value="P:methylation"/>
    <property type="evidence" value="ECO:0007669"/>
    <property type="project" value="UniProtKB-KW"/>
</dbReference>
<evidence type="ECO:0000256" key="1">
    <source>
        <dbReference type="SAM" id="Phobius"/>
    </source>
</evidence>
<dbReference type="SUPFAM" id="SSF53335">
    <property type="entry name" value="S-adenosyl-L-methionine-dependent methyltransferases"/>
    <property type="match status" value="1"/>
</dbReference>
<dbReference type="InterPro" id="IPR029063">
    <property type="entry name" value="SAM-dependent_MTases_sf"/>
</dbReference>
<reference evidence="2" key="1">
    <citation type="submission" date="2020-11" db="EMBL/GenBank/DDBJ databases">
        <title>Nocardioides sp. nov., isolated from Soil of Cynanchum wilfordii Hemsley rhizosphere.</title>
        <authorList>
            <person name="Lee J.-S."/>
            <person name="Suh M.K."/>
            <person name="Kim J.-S."/>
        </authorList>
    </citation>
    <scope>NUCLEOTIDE SEQUENCE</scope>
    <source>
        <strain evidence="2">KCTC 19275</strain>
    </source>
</reference>
<keyword evidence="1" id="KW-0812">Transmembrane</keyword>
<name>A0A930VAE6_9ACTN</name>
<comment type="caution">
    <text evidence="2">The sequence shown here is derived from an EMBL/GenBank/DDBJ whole genome shotgun (WGS) entry which is preliminary data.</text>
</comment>
<keyword evidence="3" id="KW-1185">Reference proteome</keyword>
<organism evidence="2 3">
    <name type="scientific">Nocardioides islandensis</name>
    <dbReference type="NCBI Taxonomy" id="433663"/>
    <lineage>
        <taxon>Bacteria</taxon>
        <taxon>Bacillati</taxon>
        <taxon>Actinomycetota</taxon>
        <taxon>Actinomycetes</taxon>
        <taxon>Propionibacteriales</taxon>
        <taxon>Nocardioidaceae</taxon>
        <taxon>Nocardioides</taxon>
    </lineage>
</organism>
<dbReference type="Proteomes" id="UP000640489">
    <property type="component" value="Unassembled WGS sequence"/>
</dbReference>
<dbReference type="EMBL" id="JADKPN010000006">
    <property type="protein sequence ID" value="MBF4763879.1"/>
    <property type="molecule type" value="Genomic_DNA"/>
</dbReference>
<proteinExistence type="predicted"/>
<protein>
    <submittedName>
        <fullName evidence="2">Class I SAM-dependent methyltransferase</fullName>
    </submittedName>
</protein>
<keyword evidence="1" id="KW-0472">Membrane</keyword>
<dbReference type="Pfam" id="PF13578">
    <property type="entry name" value="Methyltransf_24"/>
    <property type="match status" value="1"/>
</dbReference>
<accession>A0A930VAE6</accession>
<keyword evidence="2" id="KW-0808">Transferase</keyword>